<keyword evidence="5" id="KW-1185">Reference proteome</keyword>
<keyword evidence="1" id="KW-0479">Metal-binding</keyword>
<evidence type="ECO:0000259" key="3">
    <source>
        <dbReference type="PROSITE" id="PS50157"/>
    </source>
</evidence>
<name>A0A5N5WUL4_9EURO</name>
<evidence type="ECO:0000313" key="5">
    <source>
        <dbReference type="Proteomes" id="UP000326565"/>
    </source>
</evidence>
<feature type="region of interest" description="Disordered" evidence="2">
    <location>
        <begin position="115"/>
        <end position="166"/>
    </location>
</feature>
<gene>
    <name evidence="4" type="ORF">BDV29DRAFT_180071</name>
</gene>
<dbReference type="InterPro" id="IPR036236">
    <property type="entry name" value="Znf_C2H2_sf"/>
</dbReference>
<keyword evidence="1" id="KW-0863">Zinc-finger</keyword>
<feature type="compositionally biased region" description="Polar residues" evidence="2">
    <location>
        <begin position="139"/>
        <end position="154"/>
    </location>
</feature>
<reference evidence="4 5" key="1">
    <citation type="submission" date="2019-04" db="EMBL/GenBank/DDBJ databases">
        <title>Friends and foes A comparative genomics study of 23 Aspergillus species from section Flavi.</title>
        <authorList>
            <consortium name="DOE Joint Genome Institute"/>
            <person name="Kjaerbolling I."/>
            <person name="Vesth T."/>
            <person name="Frisvad J.C."/>
            <person name="Nybo J.L."/>
            <person name="Theobald S."/>
            <person name="Kildgaard S."/>
            <person name="Isbrandt T."/>
            <person name="Kuo A."/>
            <person name="Sato A."/>
            <person name="Lyhne E.K."/>
            <person name="Kogle M.E."/>
            <person name="Wiebenga A."/>
            <person name="Kun R.S."/>
            <person name="Lubbers R.J."/>
            <person name="Makela M.R."/>
            <person name="Barry K."/>
            <person name="Chovatia M."/>
            <person name="Clum A."/>
            <person name="Daum C."/>
            <person name="Haridas S."/>
            <person name="He G."/>
            <person name="LaButti K."/>
            <person name="Lipzen A."/>
            <person name="Mondo S."/>
            <person name="Riley R."/>
            <person name="Salamov A."/>
            <person name="Simmons B.A."/>
            <person name="Magnuson J.K."/>
            <person name="Henrissat B."/>
            <person name="Mortensen U.H."/>
            <person name="Larsen T.O."/>
            <person name="Devries R.P."/>
            <person name="Grigoriev I.V."/>
            <person name="Machida M."/>
            <person name="Baker S.E."/>
            <person name="Andersen M.R."/>
        </authorList>
    </citation>
    <scope>NUCLEOTIDE SEQUENCE [LARGE SCALE GENOMIC DNA]</scope>
    <source>
        <strain evidence="4 5">CBS 151.66</strain>
    </source>
</reference>
<dbReference type="SUPFAM" id="SSF57667">
    <property type="entry name" value="beta-beta-alpha zinc fingers"/>
    <property type="match status" value="1"/>
</dbReference>
<dbReference type="PANTHER" id="PTHR47251">
    <property type="entry name" value="FINGER DOMAIN PROTEIN, PUTATIVE (AFU_ORTHOLOGUE AFUA_3G04180)-RELATED"/>
    <property type="match status" value="1"/>
</dbReference>
<evidence type="ECO:0000256" key="1">
    <source>
        <dbReference type="PROSITE-ProRule" id="PRU00042"/>
    </source>
</evidence>
<feature type="region of interest" description="Disordered" evidence="2">
    <location>
        <begin position="44"/>
        <end position="78"/>
    </location>
</feature>
<dbReference type="AlphaFoldDB" id="A0A5N5WUL4"/>
<keyword evidence="1" id="KW-0862">Zinc</keyword>
<dbReference type="OrthoDB" id="4822at2759"/>
<evidence type="ECO:0000313" key="4">
    <source>
        <dbReference type="EMBL" id="KAB8070904.1"/>
    </source>
</evidence>
<protein>
    <recommendedName>
        <fullName evidence="3">C2H2-type domain-containing protein</fullName>
    </recommendedName>
</protein>
<accession>A0A5N5WUL4</accession>
<dbReference type="InterPro" id="IPR013087">
    <property type="entry name" value="Znf_C2H2_type"/>
</dbReference>
<dbReference type="GO" id="GO:0008270">
    <property type="term" value="F:zinc ion binding"/>
    <property type="evidence" value="ECO:0007669"/>
    <property type="project" value="UniProtKB-KW"/>
</dbReference>
<dbReference type="PROSITE" id="PS00028">
    <property type="entry name" value="ZINC_FINGER_C2H2_1"/>
    <property type="match status" value="1"/>
</dbReference>
<evidence type="ECO:0000256" key="2">
    <source>
        <dbReference type="SAM" id="MobiDB-lite"/>
    </source>
</evidence>
<dbReference type="EMBL" id="ML732288">
    <property type="protein sequence ID" value="KAB8070904.1"/>
    <property type="molecule type" value="Genomic_DNA"/>
</dbReference>
<sequence>MAPRGFTNPAPKTESARSALSSFTCTLCNKSYSRHPEYEAHISSYDHQHRKRLQDLKQLSRDPNAAEKARRAERRADAEAGLRVIDTKSSLTLGTGPAAGGGFKKGGFKSSFTTVKGPVAPAPPTKKNVLCDEDEDETSVATETSQRAQSQPTKDPSDYAESDTDEEYIIDTVGGGYYDPLQPTSCSSSCAEIRHRLVGATAVQG</sequence>
<dbReference type="PANTHER" id="PTHR47251:SF1">
    <property type="entry name" value="FINGER DOMAIN PROTEIN, PUTATIVE (AFU_ORTHOLOGUE AFUA_3G04180)-RELATED"/>
    <property type="match status" value="1"/>
</dbReference>
<proteinExistence type="predicted"/>
<feature type="domain" description="C2H2-type" evidence="3">
    <location>
        <begin position="23"/>
        <end position="52"/>
    </location>
</feature>
<dbReference type="PROSITE" id="PS50157">
    <property type="entry name" value="ZINC_FINGER_C2H2_2"/>
    <property type="match status" value="1"/>
</dbReference>
<organism evidence="4 5">
    <name type="scientific">Aspergillus leporis</name>
    <dbReference type="NCBI Taxonomy" id="41062"/>
    <lineage>
        <taxon>Eukaryota</taxon>
        <taxon>Fungi</taxon>
        <taxon>Dikarya</taxon>
        <taxon>Ascomycota</taxon>
        <taxon>Pezizomycotina</taxon>
        <taxon>Eurotiomycetes</taxon>
        <taxon>Eurotiomycetidae</taxon>
        <taxon>Eurotiales</taxon>
        <taxon>Aspergillaceae</taxon>
        <taxon>Aspergillus</taxon>
        <taxon>Aspergillus subgen. Circumdati</taxon>
    </lineage>
</organism>
<dbReference type="Proteomes" id="UP000326565">
    <property type="component" value="Unassembled WGS sequence"/>
</dbReference>